<dbReference type="Proteomes" id="UP000800092">
    <property type="component" value="Unassembled WGS sequence"/>
</dbReference>
<evidence type="ECO:0000313" key="3">
    <source>
        <dbReference type="Proteomes" id="UP000800092"/>
    </source>
</evidence>
<evidence type="ECO:0000256" key="1">
    <source>
        <dbReference type="SAM" id="MobiDB-lite"/>
    </source>
</evidence>
<name>A0A6A6H7E3_VIRVR</name>
<gene>
    <name evidence="2" type="ORF">EV356DRAFT_177344</name>
</gene>
<sequence>MDTSASTSPDTQVPPSRKNTTNTTKTTTTTTTPTASSPTPKAQHQTPDPVPSPNPSLSSSPSSSSLLPPSPHPSWSPITAGILTHLHARAAHPASHPCPPRPSPLPRRRLPSVRWTCLARSAEAARAAREKRRVRDRWSLRRTKMGIAGAKEGPMEGGNRTGRWRRKERKGSQG</sequence>
<feature type="compositionally biased region" description="Low complexity" evidence="1">
    <location>
        <begin position="18"/>
        <end position="42"/>
    </location>
</feature>
<reference evidence="2" key="1">
    <citation type="journal article" date="2020" name="Stud. Mycol.">
        <title>101 Dothideomycetes genomes: a test case for predicting lifestyles and emergence of pathogens.</title>
        <authorList>
            <person name="Haridas S."/>
            <person name="Albert R."/>
            <person name="Binder M."/>
            <person name="Bloem J."/>
            <person name="Labutti K."/>
            <person name="Salamov A."/>
            <person name="Andreopoulos B."/>
            <person name="Baker S."/>
            <person name="Barry K."/>
            <person name="Bills G."/>
            <person name="Bluhm B."/>
            <person name="Cannon C."/>
            <person name="Castanera R."/>
            <person name="Culley D."/>
            <person name="Daum C."/>
            <person name="Ezra D."/>
            <person name="Gonzalez J."/>
            <person name="Henrissat B."/>
            <person name="Kuo A."/>
            <person name="Liang C."/>
            <person name="Lipzen A."/>
            <person name="Lutzoni F."/>
            <person name="Magnuson J."/>
            <person name="Mondo S."/>
            <person name="Nolan M."/>
            <person name="Ohm R."/>
            <person name="Pangilinan J."/>
            <person name="Park H.-J."/>
            <person name="Ramirez L."/>
            <person name="Alfaro M."/>
            <person name="Sun H."/>
            <person name="Tritt A."/>
            <person name="Yoshinaga Y."/>
            <person name="Zwiers L.-H."/>
            <person name="Turgeon B."/>
            <person name="Goodwin S."/>
            <person name="Spatafora J."/>
            <person name="Crous P."/>
            <person name="Grigoriev I."/>
        </authorList>
    </citation>
    <scope>NUCLEOTIDE SEQUENCE</scope>
    <source>
        <strain evidence="2">Tuck. ex Michener</strain>
    </source>
</reference>
<dbReference type="AlphaFoldDB" id="A0A6A6H7E3"/>
<organism evidence="2 3">
    <name type="scientific">Viridothelium virens</name>
    <name type="common">Speckled blister lichen</name>
    <name type="synonym">Trypethelium virens</name>
    <dbReference type="NCBI Taxonomy" id="1048519"/>
    <lineage>
        <taxon>Eukaryota</taxon>
        <taxon>Fungi</taxon>
        <taxon>Dikarya</taxon>
        <taxon>Ascomycota</taxon>
        <taxon>Pezizomycotina</taxon>
        <taxon>Dothideomycetes</taxon>
        <taxon>Dothideomycetes incertae sedis</taxon>
        <taxon>Trypetheliales</taxon>
        <taxon>Trypetheliaceae</taxon>
        <taxon>Viridothelium</taxon>
    </lineage>
</organism>
<proteinExistence type="predicted"/>
<feature type="region of interest" description="Disordered" evidence="1">
    <location>
        <begin position="140"/>
        <end position="174"/>
    </location>
</feature>
<feature type="compositionally biased region" description="Low complexity" evidence="1">
    <location>
        <begin position="55"/>
        <end position="67"/>
    </location>
</feature>
<protein>
    <submittedName>
        <fullName evidence="2">Uncharacterized protein</fullName>
    </submittedName>
</protein>
<feature type="region of interest" description="Disordered" evidence="1">
    <location>
        <begin position="1"/>
        <end position="109"/>
    </location>
</feature>
<keyword evidence="3" id="KW-1185">Reference proteome</keyword>
<dbReference type="EMBL" id="ML991801">
    <property type="protein sequence ID" value="KAF2234034.1"/>
    <property type="molecule type" value="Genomic_DNA"/>
</dbReference>
<feature type="compositionally biased region" description="Basic residues" evidence="1">
    <location>
        <begin position="162"/>
        <end position="174"/>
    </location>
</feature>
<evidence type="ECO:0000313" key="2">
    <source>
        <dbReference type="EMBL" id="KAF2234034.1"/>
    </source>
</evidence>
<accession>A0A6A6H7E3</accession>
<feature type="compositionally biased region" description="Pro residues" evidence="1">
    <location>
        <begin position="96"/>
        <end position="105"/>
    </location>
</feature>
<feature type="compositionally biased region" description="Polar residues" evidence="1">
    <location>
        <begin position="1"/>
        <end position="14"/>
    </location>
</feature>